<dbReference type="EMBL" id="JBHSOH010000020">
    <property type="protein sequence ID" value="MFC5849484.1"/>
    <property type="molecule type" value="Genomic_DNA"/>
</dbReference>
<dbReference type="SUPFAM" id="SSF55874">
    <property type="entry name" value="ATPase domain of HSP90 chaperone/DNA topoisomerase II/histidine kinase"/>
    <property type="match status" value="1"/>
</dbReference>
<organism evidence="7 8">
    <name type="scientific">Deinococcus petrolearius</name>
    <dbReference type="NCBI Taxonomy" id="1751295"/>
    <lineage>
        <taxon>Bacteria</taxon>
        <taxon>Thermotogati</taxon>
        <taxon>Deinococcota</taxon>
        <taxon>Deinococci</taxon>
        <taxon>Deinococcales</taxon>
        <taxon>Deinococcaceae</taxon>
        <taxon>Deinococcus</taxon>
    </lineage>
</organism>
<dbReference type="RefSeq" id="WP_380050669.1">
    <property type="nucleotide sequence ID" value="NZ_JBHSOH010000020.1"/>
</dbReference>
<dbReference type="Gene3D" id="3.30.450.20">
    <property type="entry name" value="PAS domain"/>
    <property type="match status" value="1"/>
</dbReference>
<evidence type="ECO:0000313" key="8">
    <source>
        <dbReference type="Proteomes" id="UP001595979"/>
    </source>
</evidence>
<dbReference type="CDD" id="cd00082">
    <property type="entry name" value="HisKA"/>
    <property type="match status" value="1"/>
</dbReference>
<evidence type="ECO:0000313" key="7">
    <source>
        <dbReference type="EMBL" id="MFC5849484.1"/>
    </source>
</evidence>
<protein>
    <recommendedName>
        <fullName evidence="2">histidine kinase</fullName>
        <ecNumber evidence="2">2.7.13.3</ecNumber>
    </recommendedName>
</protein>
<dbReference type="InterPro" id="IPR029016">
    <property type="entry name" value="GAF-like_dom_sf"/>
</dbReference>
<dbReference type="InterPro" id="IPR050351">
    <property type="entry name" value="BphY/WalK/GraS-like"/>
</dbReference>
<comment type="caution">
    <text evidence="7">The sequence shown here is derived from an EMBL/GenBank/DDBJ whole genome shotgun (WGS) entry which is preliminary data.</text>
</comment>
<dbReference type="InterPro" id="IPR004358">
    <property type="entry name" value="Sig_transdc_His_kin-like_C"/>
</dbReference>
<dbReference type="InterPro" id="IPR036097">
    <property type="entry name" value="HisK_dim/P_sf"/>
</dbReference>
<dbReference type="SUPFAM" id="SSF47384">
    <property type="entry name" value="Homodimeric domain of signal transducing histidine kinase"/>
    <property type="match status" value="1"/>
</dbReference>
<keyword evidence="3" id="KW-0597">Phosphoprotein</keyword>
<dbReference type="PANTHER" id="PTHR42878">
    <property type="entry name" value="TWO-COMPONENT HISTIDINE KINASE"/>
    <property type="match status" value="1"/>
</dbReference>
<evidence type="ECO:0000256" key="5">
    <source>
        <dbReference type="ARBA" id="ARBA00022777"/>
    </source>
</evidence>
<comment type="catalytic activity">
    <reaction evidence="1">
        <text>ATP + protein L-histidine = ADP + protein N-phospho-L-histidine.</text>
        <dbReference type="EC" id="2.7.13.3"/>
    </reaction>
</comment>
<keyword evidence="7" id="KW-0067">ATP-binding</keyword>
<accession>A0ABW1DMC5</accession>
<feature type="domain" description="Histidine kinase" evidence="6">
    <location>
        <begin position="701"/>
        <end position="915"/>
    </location>
</feature>
<dbReference type="InterPro" id="IPR003018">
    <property type="entry name" value="GAF"/>
</dbReference>
<dbReference type="PANTHER" id="PTHR42878:SF15">
    <property type="entry name" value="BACTERIOPHYTOCHROME"/>
    <property type="match status" value="1"/>
</dbReference>
<dbReference type="Gene3D" id="3.30.565.10">
    <property type="entry name" value="Histidine kinase-like ATPase, C-terminal domain"/>
    <property type="match status" value="1"/>
</dbReference>
<dbReference type="Gene3D" id="1.10.287.130">
    <property type="match status" value="1"/>
</dbReference>
<name>A0ABW1DMC5_9DEIO</name>
<dbReference type="InterPro" id="IPR003661">
    <property type="entry name" value="HisK_dim/P_dom"/>
</dbReference>
<dbReference type="PROSITE" id="PS50109">
    <property type="entry name" value="HIS_KIN"/>
    <property type="match status" value="1"/>
</dbReference>
<dbReference type="Gene3D" id="3.30.450.40">
    <property type="match status" value="3"/>
</dbReference>
<dbReference type="SMART" id="SM00387">
    <property type="entry name" value="HATPase_c"/>
    <property type="match status" value="1"/>
</dbReference>
<keyword evidence="4" id="KW-0808">Transferase</keyword>
<reference evidence="8" key="1">
    <citation type="journal article" date="2019" name="Int. J. Syst. Evol. Microbiol.">
        <title>The Global Catalogue of Microorganisms (GCM) 10K type strain sequencing project: providing services to taxonomists for standard genome sequencing and annotation.</title>
        <authorList>
            <consortium name="The Broad Institute Genomics Platform"/>
            <consortium name="The Broad Institute Genome Sequencing Center for Infectious Disease"/>
            <person name="Wu L."/>
            <person name="Ma J."/>
        </authorList>
    </citation>
    <scope>NUCLEOTIDE SEQUENCE [LARGE SCALE GENOMIC DNA]</scope>
    <source>
        <strain evidence="8">CGMCC 1.15053</strain>
    </source>
</reference>
<keyword evidence="7" id="KW-0547">Nucleotide-binding</keyword>
<dbReference type="GO" id="GO:0005524">
    <property type="term" value="F:ATP binding"/>
    <property type="evidence" value="ECO:0007669"/>
    <property type="project" value="UniProtKB-KW"/>
</dbReference>
<sequence>MRTPEGGPAPPVNGTLFDGGGEMGARMQAFDWASTPLGSPETWPAPLRTYVRLMLVSQQPMYLGWTHELIALYNDAYRPVLGADKHPGALGCRTADIFGDDGYPSLKPYFDAVLERGESVAFVDLLVPLARHGYLEECYFDVGYTPVHGEIQVEGMLATVNETTERVLGARRTKILAGLTAHLLGATEASQVVAAVMQSTQDHPHDLPFAMLYLPSADGGLALSASAGLNEAQTTLLNTPPEAWTPLGEAQVVPSPPLTVRPWPEPVTRMVRLPLANPNEVSPLGLLVIGLNPRKHLDDPYRDFLQLLSGQVASALHSARLTETLREQNAELEARTKMLEAFSDLTQDLSVLSDPLGLVRQTQEVVLKLLADGFSQYYEPEGELWVIRSQVGQTNTPELQAQVGAGLAFEATPNLLIPWRSGEAYYQEVYDHAADQLTGSGAYPGATVTLPISVGGQPRGVLGFALLRGRQWSRADRALLETVMGSLNLALERAEQASALRAQKAEAESRNQALEAFAQLSRDLVSETDRYTLIQRAQEIVLKLLPSGYAVYYELEDGLWRMRAQVGDLGHPALQALVEAGLPQDRPTLALPFTTGQPFYQDVYLQGADTPLEVVQHIQAVVTLPLFVQGTPIGIFGIGLFRQRAWTGTDKAVLETTLRSLTLALERAEHIQQLTSQRDTLDVRTQALGDANEELEAFAYSVSHDLRTPVRHIAGFNTLLRTSLGDQLSEKSVRYLAVIDQAAQRMNTLIDAMLDLSRTSRQPLHLRLVDLGTLVTDVQAELAPEVWTPHSTWRIAPLPLVMGDQDLLRQVLANLLSNALKYTRKNSQAVIEVWAEERPDAWAICVRDNGVGFDPRYADKLFGVFQRLHRADEFEGTGVGLANVRRIVTRHGGTVFAQGTLGGGATFGFTLPRRA</sequence>
<dbReference type="PRINTS" id="PR00344">
    <property type="entry name" value="BCTRLSENSOR"/>
</dbReference>
<dbReference type="SMART" id="SM00388">
    <property type="entry name" value="HisKA"/>
    <property type="match status" value="1"/>
</dbReference>
<keyword evidence="5" id="KW-0418">Kinase</keyword>
<dbReference type="InterPro" id="IPR003594">
    <property type="entry name" value="HATPase_dom"/>
</dbReference>
<evidence type="ECO:0000256" key="3">
    <source>
        <dbReference type="ARBA" id="ARBA00022553"/>
    </source>
</evidence>
<dbReference type="InterPro" id="IPR036890">
    <property type="entry name" value="HATPase_C_sf"/>
</dbReference>
<evidence type="ECO:0000259" key="6">
    <source>
        <dbReference type="PROSITE" id="PS50109"/>
    </source>
</evidence>
<dbReference type="SMART" id="SM00065">
    <property type="entry name" value="GAF"/>
    <property type="match status" value="2"/>
</dbReference>
<dbReference type="Proteomes" id="UP001595979">
    <property type="component" value="Unassembled WGS sequence"/>
</dbReference>
<dbReference type="Pfam" id="PF02518">
    <property type="entry name" value="HATPase_c"/>
    <property type="match status" value="1"/>
</dbReference>
<proteinExistence type="predicted"/>
<gene>
    <name evidence="7" type="ORF">ACFPQ6_14315</name>
</gene>
<keyword evidence="8" id="KW-1185">Reference proteome</keyword>
<dbReference type="Pfam" id="PF00512">
    <property type="entry name" value="HisKA"/>
    <property type="match status" value="1"/>
</dbReference>
<dbReference type="EC" id="2.7.13.3" evidence="2"/>
<dbReference type="InterPro" id="IPR005467">
    <property type="entry name" value="His_kinase_dom"/>
</dbReference>
<evidence type="ECO:0000256" key="4">
    <source>
        <dbReference type="ARBA" id="ARBA00022679"/>
    </source>
</evidence>
<dbReference type="SUPFAM" id="SSF55781">
    <property type="entry name" value="GAF domain-like"/>
    <property type="match status" value="3"/>
</dbReference>
<evidence type="ECO:0000256" key="2">
    <source>
        <dbReference type="ARBA" id="ARBA00012438"/>
    </source>
</evidence>
<evidence type="ECO:0000256" key="1">
    <source>
        <dbReference type="ARBA" id="ARBA00000085"/>
    </source>
</evidence>